<evidence type="ECO:0000313" key="3">
    <source>
        <dbReference type="EMBL" id="KAK8514785.1"/>
    </source>
</evidence>
<dbReference type="Proteomes" id="UP001472677">
    <property type="component" value="Unassembled WGS sequence"/>
</dbReference>
<dbReference type="PANTHER" id="PTHR47723:SF19">
    <property type="entry name" value="POLYNUCLEOTIDYL TRANSFERASE, RIBONUCLEASE H-LIKE SUPERFAMILY PROTEIN"/>
    <property type="match status" value="1"/>
</dbReference>
<feature type="domain" description="Reverse transcriptase zinc-binding" evidence="2">
    <location>
        <begin position="124"/>
        <end position="191"/>
    </location>
</feature>
<dbReference type="CDD" id="cd06222">
    <property type="entry name" value="RNase_H_like"/>
    <property type="match status" value="1"/>
</dbReference>
<dbReference type="InterPro" id="IPR053151">
    <property type="entry name" value="RNase_H-like"/>
</dbReference>
<evidence type="ECO:0000313" key="4">
    <source>
        <dbReference type="Proteomes" id="UP001472677"/>
    </source>
</evidence>
<dbReference type="InterPro" id="IPR036397">
    <property type="entry name" value="RNaseH_sf"/>
</dbReference>
<evidence type="ECO:0000259" key="2">
    <source>
        <dbReference type="Pfam" id="PF13966"/>
    </source>
</evidence>
<protein>
    <recommendedName>
        <fullName evidence="5">Reverse transcriptase zinc-binding domain-containing protein</fullName>
    </recommendedName>
</protein>
<feature type="domain" description="RNase H type-1" evidence="1">
    <location>
        <begin position="327"/>
        <end position="390"/>
    </location>
</feature>
<proteinExistence type="predicted"/>
<dbReference type="InterPro" id="IPR002156">
    <property type="entry name" value="RNaseH_domain"/>
</dbReference>
<dbReference type="Gene3D" id="3.30.420.10">
    <property type="entry name" value="Ribonuclease H-like superfamily/Ribonuclease H"/>
    <property type="match status" value="1"/>
</dbReference>
<organism evidence="3 4">
    <name type="scientific">Hibiscus sabdariffa</name>
    <name type="common">roselle</name>
    <dbReference type="NCBI Taxonomy" id="183260"/>
    <lineage>
        <taxon>Eukaryota</taxon>
        <taxon>Viridiplantae</taxon>
        <taxon>Streptophyta</taxon>
        <taxon>Embryophyta</taxon>
        <taxon>Tracheophyta</taxon>
        <taxon>Spermatophyta</taxon>
        <taxon>Magnoliopsida</taxon>
        <taxon>eudicotyledons</taxon>
        <taxon>Gunneridae</taxon>
        <taxon>Pentapetalae</taxon>
        <taxon>rosids</taxon>
        <taxon>malvids</taxon>
        <taxon>Malvales</taxon>
        <taxon>Malvaceae</taxon>
        <taxon>Malvoideae</taxon>
        <taxon>Hibiscus</taxon>
    </lineage>
</organism>
<dbReference type="InterPro" id="IPR012337">
    <property type="entry name" value="RNaseH-like_sf"/>
</dbReference>
<name>A0ABR2C5Y4_9ROSI</name>
<gene>
    <name evidence="3" type="ORF">V6N12_057681</name>
</gene>
<sequence>MSTIWNVVRTNIGWTIGAGRTTDFWRDPWIDEVGPLADYIPVTALATIGPSPVASLVDDTGHWKWYLFEYILPRDILLRIAAVKAPSANAPADLVGWRGGRNRDFSLKLAYLMRAGYDYSILDLVWKIIQKFPGIPHVKSFLWILCKRKLMMNVERSNRHFTVCSRCAVCGFVSEDIEHIFKFCPPARQVWSELIVPEKLHDFLSLGISEWIRANLGGACSFVRNVENWNLVFGYTLWNLWLHRNDFTFSNAPGNFGNICDRTKAMVASLDRSTRLLRPIRPAHGGAAIGQGQWSLPQHHWLKVNTGGARNGETGHASCGGVGRDCEAGFRQVVLEMDSLEAVRVLKDTATGYLSINWYVKELCSRSWTVHINHIKRSGNNVADKLAKNANLDCLEPTFFATPPPWVTSLVIEDVHN</sequence>
<reference evidence="3 4" key="1">
    <citation type="journal article" date="2024" name="G3 (Bethesda)">
        <title>Genome assembly of Hibiscus sabdariffa L. provides insights into metabolisms of medicinal natural products.</title>
        <authorList>
            <person name="Kim T."/>
        </authorList>
    </citation>
    <scope>NUCLEOTIDE SEQUENCE [LARGE SCALE GENOMIC DNA]</scope>
    <source>
        <strain evidence="3">TK-2024</strain>
        <tissue evidence="3">Old leaves</tissue>
    </source>
</reference>
<keyword evidence="4" id="KW-1185">Reference proteome</keyword>
<dbReference type="PANTHER" id="PTHR47723">
    <property type="entry name" value="OS05G0353850 PROTEIN"/>
    <property type="match status" value="1"/>
</dbReference>
<dbReference type="Pfam" id="PF13456">
    <property type="entry name" value="RVT_3"/>
    <property type="match status" value="1"/>
</dbReference>
<accession>A0ABR2C5Y4</accession>
<evidence type="ECO:0000259" key="1">
    <source>
        <dbReference type="Pfam" id="PF13456"/>
    </source>
</evidence>
<comment type="caution">
    <text evidence="3">The sequence shown here is derived from an EMBL/GenBank/DDBJ whole genome shotgun (WGS) entry which is preliminary data.</text>
</comment>
<dbReference type="InterPro" id="IPR026960">
    <property type="entry name" value="RVT-Znf"/>
</dbReference>
<dbReference type="InterPro" id="IPR044730">
    <property type="entry name" value="RNase_H-like_dom_plant"/>
</dbReference>
<evidence type="ECO:0008006" key="5">
    <source>
        <dbReference type="Google" id="ProtNLM"/>
    </source>
</evidence>
<dbReference type="Pfam" id="PF13966">
    <property type="entry name" value="zf-RVT"/>
    <property type="match status" value="1"/>
</dbReference>
<dbReference type="EMBL" id="JBBPBM010000066">
    <property type="protein sequence ID" value="KAK8514785.1"/>
    <property type="molecule type" value="Genomic_DNA"/>
</dbReference>
<dbReference type="SUPFAM" id="SSF53098">
    <property type="entry name" value="Ribonuclease H-like"/>
    <property type="match status" value="1"/>
</dbReference>